<feature type="binding site" evidence="6">
    <location>
        <position position="64"/>
    </location>
    <ligand>
        <name>FMN</name>
        <dbReference type="ChEBI" id="CHEBI:58210"/>
    </ligand>
</feature>
<evidence type="ECO:0000259" key="8">
    <source>
        <dbReference type="Pfam" id="PF10590"/>
    </source>
</evidence>
<dbReference type="NCBIfam" id="NF004231">
    <property type="entry name" value="PRK05679.1"/>
    <property type="match status" value="1"/>
</dbReference>
<evidence type="ECO:0000256" key="1">
    <source>
        <dbReference type="ARBA" id="ARBA00007301"/>
    </source>
</evidence>
<sequence length="193" mass="22089">MNTLDPILECQKALERAEKKGLPLANGMALATCDKQGKPAVRLMLLKHVDERGFVFYTNLNSRKGAELLKNPHAAISFWWPTLEQQIRAEGKVESVSDTEADAYFATRPRGSQLGAWASKQSKTLTSRETLLAEYKKVEQKFKGKQVPRPAHWSGFLLIPERIEFWYGKSDRLHERVLYSRQAGSWKQQLLYP</sequence>
<keyword evidence="3 6" id="KW-0288">FMN</keyword>
<dbReference type="PIRSF" id="PIRSF000190">
    <property type="entry name" value="Pyd_amn-ph_oxd"/>
    <property type="match status" value="1"/>
</dbReference>
<feature type="binding site" evidence="6">
    <location>
        <begin position="42"/>
        <end position="47"/>
    </location>
    <ligand>
        <name>FMN</name>
        <dbReference type="ChEBI" id="CHEBI:58210"/>
    </ligand>
</feature>
<reference evidence="9 10" key="1">
    <citation type="submission" date="2017-09" db="EMBL/GenBank/DDBJ databases">
        <title>Depth-based differentiation of microbial function through sediment-hosted aquifers and enrichment of novel symbionts in the deep terrestrial subsurface.</title>
        <authorList>
            <person name="Probst A.J."/>
            <person name="Ladd B."/>
            <person name="Jarett J.K."/>
            <person name="Geller-Mcgrath D.E."/>
            <person name="Sieber C.M."/>
            <person name="Emerson J.B."/>
            <person name="Anantharaman K."/>
            <person name="Thomas B.C."/>
            <person name="Malmstrom R."/>
            <person name="Stieglmeier M."/>
            <person name="Klingl A."/>
            <person name="Woyke T."/>
            <person name="Ryan C.M."/>
            <person name="Banfield J.F."/>
        </authorList>
    </citation>
    <scope>NUCLEOTIDE SEQUENCE [LARGE SCALE GENOMIC DNA]</scope>
    <source>
        <strain evidence="9">CG11_big_fil_rev_8_21_14_0_20_45_26</strain>
    </source>
</reference>
<evidence type="ECO:0000313" key="10">
    <source>
        <dbReference type="Proteomes" id="UP000230859"/>
    </source>
</evidence>
<dbReference type="AlphaFoldDB" id="A0A2H0LTZ8"/>
<evidence type="ECO:0000256" key="2">
    <source>
        <dbReference type="ARBA" id="ARBA00022630"/>
    </source>
</evidence>
<dbReference type="GO" id="GO:0008615">
    <property type="term" value="P:pyridoxine biosynthetic process"/>
    <property type="evidence" value="ECO:0007669"/>
    <property type="project" value="UniProtKB-UniRule"/>
</dbReference>
<feature type="binding site" evidence="6">
    <location>
        <position position="176"/>
    </location>
    <ligand>
        <name>FMN</name>
        <dbReference type="ChEBI" id="CHEBI:58210"/>
    </ligand>
</feature>
<feature type="domain" description="Pyridoxine 5'-phosphate oxidase dimerisation C-terminal" evidence="8">
    <location>
        <begin position="153"/>
        <end position="193"/>
    </location>
</feature>
<dbReference type="EC" id="1.4.3.5" evidence="5"/>
<evidence type="ECO:0000313" key="9">
    <source>
        <dbReference type="EMBL" id="PIQ86975.1"/>
    </source>
</evidence>
<protein>
    <recommendedName>
        <fullName evidence="5">Pyridoxamine 5'-phosphate oxidase</fullName>
        <ecNumber evidence="5">1.4.3.5</ecNumber>
    </recommendedName>
</protein>
<proteinExistence type="inferred from homology"/>
<feature type="binding site" evidence="6">
    <location>
        <begin position="121"/>
        <end position="122"/>
    </location>
    <ligand>
        <name>FMN</name>
        <dbReference type="ChEBI" id="CHEBI:58210"/>
    </ligand>
</feature>
<evidence type="ECO:0000256" key="4">
    <source>
        <dbReference type="ARBA" id="ARBA00023002"/>
    </source>
</evidence>
<dbReference type="GO" id="GO:0010181">
    <property type="term" value="F:FMN binding"/>
    <property type="evidence" value="ECO:0007669"/>
    <property type="project" value="UniProtKB-UniRule"/>
</dbReference>
<keyword evidence="4" id="KW-0560">Oxidoreductase</keyword>
<dbReference type="Gene3D" id="2.30.110.10">
    <property type="entry name" value="Electron Transport, Fmn-binding Protein, Chain A"/>
    <property type="match status" value="1"/>
</dbReference>
<evidence type="ECO:0000256" key="6">
    <source>
        <dbReference type="PIRSR" id="PIRSR000190-2"/>
    </source>
</evidence>
<dbReference type="HAMAP" id="MF_01629">
    <property type="entry name" value="PdxH"/>
    <property type="match status" value="1"/>
</dbReference>
<comment type="similarity">
    <text evidence="1">Belongs to the pyridoxamine 5'-phosphate oxidase family.</text>
</comment>
<comment type="cofactor">
    <cofactor evidence="6">
        <name>FMN</name>
        <dbReference type="ChEBI" id="CHEBI:58210"/>
    </cofactor>
    <text evidence="6">Binds 1 FMN per subunit.</text>
</comment>
<accession>A0A2H0LTZ8</accession>
<feature type="binding site" evidence="6">
    <location>
        <position position="86"/>
    </location>
    <ligand>
        <name>FMN</name>
        <dbReference type="ChEBI" id="CHEBI:58210"/>
    </ligand>
</feature>
<dbReference type="InterPro" id="IPR000659">
    <property type="entry name" value="Pyridox_Oxase"/>
</dbReference>
<dbReference type="InterPro" id="IPR012349">
    <property type="entry name" value="Split_barrel_FMN-bd"/>
</dbReference>
<feature type="binding site" evidence="6">
    <location>
        <begin position="57"/>
        <end position="58"/>
    </location>
    <ligand>
        <name>FMN</name>
        <dbReference type="ChEBI" id="CHEBI:58210"/>
    </ligand>
</feature>
<dbReference type="InterPro" id="IPR011576">
    <property type="entry name" value="Pyridox_Oxase_N"/>
</dbReference>
<dbReference type="PROSITE" id="PS01064">
    <property type="entry name" value="PYRIDOX_OXIDASE"/>
    <property type="match status" value="1"/>
</dbReference>
<feature type="binding site" evidence="6">
    <location>
        <position position="63"/>
    </location>
    <ligand>
        <name>FMN</name>
        <dbReference type="ChEBI" id="CHEBI:58210"/>
    </ligand>
</feature>
<dbReference type="Pfam" id="PF01243">
    <property type="entry name" value="PNPOx_N"/>
    <property type="match status" value="1"/>
</dbReference>
<evidence type="ECO:0000256" key="5">
    <source>
        <dbReference type="NCBIfam" id="TIGR00558"/>
    </source>
</evidence>
<dbReference type="NCBIfam" id="TIGR00558">
    <property type="entry name" value="pdxH"/>
    <property type="match status" value="1"/>
</dbReference>
<dbReference type="SUPFAM" id="SSF50475">
    <property type="entry name" value="FMN-binding split barrel"/>
    <property type="match status" value="1"/>
</dbReference>
<name>A0A2H0LTZ8_9BACT</name>
<dbReference type="InterPro" id="IPR019740">
    <property type="entry name" value="Pyridox_Oxase_CS"/>
</dbReference>
<dbReference type="GO" id="GO:0004733">
    <property type="term" value="F:pyridoxamine phosphate oxidase activity"/>
    <property type="evidence" value="ECO:0007669"/>
    <property type="project" value="UniProtKB-UniRule"/>
</dbReference>
<comment type="caution">
    <text evidence="9">The sequence shown here is derived from an EMBL/GenBank/DDBJ whole genome shotgun (WGS) entry which is preliminary data.</text>
</comment>
<feature type="binding site" evidence="6">
    <location>
        <position position="166"/>
    </location>
    <ligand>
        <name>FMN</name>
        <dbReference type="ChEBI" id="CHEBI:58210"/>
    </ligand>
</feature>
<keyword evidence="2" id="KW-0285">Flavoprotein</keyword>
<gene>
    <name evidence="9" type="primary">pdxH</name>
    <name evidence="9" type="ORF">COV74_02660</name>
</gene>
<feature type="domain" description="Pyridoxamine 5'-phosphate oxidase N-terminal" evidence="7">
    <location>
        <begin position="19"/>
        <end position="141"/>
    </location>
</feature>
<evidence type="ECO:0000256" key="3">
    <source>
        <dbReference type="ARBA" id="ARBA00022643"/>
    </source>
</evidence>
<evidence type="ECO:0000259" key="7">
    <source>
        <dbReference type="Pfam" id="PF01243"/>
    </source>
</evidence>
<dbReference type="InterPro" id="IPR019576">
    <property type="entry name" value="Pyridoxamine_oxidase_dimer_C"/>
</dbReference>
<dbReference type="Pfam" id="PF10590">
    <property type="entry name" value="PNP_phzG_C"/>
    <property type="match status" value="1"/>
</dbReference>
<organism evidence="9 10">
    <name type="scientific">Candidatus Abzuiibacterium crystallinum</name>
    <dbReference type="NCBI Taxonomy" id="1974748"/>
    <lineage>
        <taxon>Bacteria</taxon>
        <taxon>Pseudomonadati</taxon>
        <taxon>Candidatus Omnitrophota</taxon>
        <taxon>Candidatus Abzuiibacterium</taxon>
    </lineage>
</organism>
<dbReference type="PANTHER" id="PTHR10851">
    <property type="entry name" value="PYRIDOXINE-5-PHOSPHATE OXIDASE"/>
    <property type="match status" value="1"/>
</dbReference>
<dbReference type="PANTHER" id="PTHR10851:SF0">
    <property type="entry name" value="PYRIDOXINE-5'-PHOSPHATE OXIDASE"/>
    <property type="match status" value="1"/>
</dbReference>
<dbReference type="EMBL" id="PCVY01000023">
    <property type="protein sequence ID" value="PIQ86975.1"/>
    <property type="molecule type" value="Genomic_DNA"/>
</dbReference>
<dbReference type="Proteomes" id="UP000230859">
    <property type="component" value="Unassembled WGS sequence"/>
</dbReference>